<dbReference type="Proteomes" id="UP000587211">
    <property type="component" value="Unassembled WGS sequence"/>
</dbReference>
<proteinExistence type="predicted"/>
<organism evidence="4 5">
    <name type="scientific">Aeromicrobium tamlense</name>
    <dbReference type="NCBI Taxonomy" id="375541"/>
    <lineage>
        <taxon>Bacteria</taxon>
        <taxon>Bacillati</taxon>
        <taxon>Actinomycetota</taxon>
        <taxon>Actinomycetes</taxon>
        <taxon>Propionibacteriales</taxon>
        <taxon>Nocardioidaceae</taxon>
        <taxon>Aeromicrobium</taxon>
    </lineage>
</organism>
<keyword evidence="5" id="KW-1185">Reference proteome</keyword>
<evidence type="ECO:0000256" key="1">
    <source>
        <dbReference type="ARBA" id="ARBA00022679"/>
    </source>
</evidence>
<dbReference type="InterPro" id="IPR027417">
    <property type="entry name" value="P-loop_NTPase"/>
</dbReference>
<dbReference type="SUPFAM" id="SSF52540">
    <property type="entry name" value="P-loop containing nucleoside triphosphate hydrolases"/>
    <property type="match status" value="1"/>
</dbReference>
<dbReference type="Gene3D" id="3.40.50.300">
    <property type="entry name" value="P-loop containing nucleotide triphosphate hydrolases"/>
    <property type="match status" value="1"/>
</dbReference>
<comment type="caution">
    <text evidence="4">The sequence shown here is derived from an EMBL/GenBank/DDBJ whole genome shotgun (WGS) entry which is preliminary data.</text>
</comment>
<dbReference type="InterPro" id="IPR016181">
    <property type="entry name" value="Acyl_CoA_acyltransferase"/>
</dbReference>
<evidence type="ECO:0000313" key="4">
    <source>
        <dbReference type="EMBL" id="NYI37866.1"/>
    </source>
</evidence>
<dbReference type="CDD" id="cd04301">
    <property type="entry name" value="NAT_SF"/>
    <property type="match status" value="1"/>
</dbReference>
<feature type="domain" description="N-acetyltransferase" evidence="3">
    <location>
        <begin position="155"/>
        <end position="291"/>
    </location>
</feature>
<dbReference type="InterPro" id="IPR000182">
    <property type="entry name" value="GNAT_dom"/>
</dbReference>
<dbReference type="EMBL" id="JACBZN010000001">
    <property type="protein sequence ID" value="NYI37866.1"/>
    <property type="molecule type" value="Genomic_DNA"/>
</dbReference>
<dbReference type="Gene3D" id="3.40.630.30">
    <property type="match status" value="1"/>
</dbReference>
<evidence type="ECO:0000259" key="3">
    <source>
        <dbReference type="PROSITE" id="PS51186"/>
    </source>
</evidence>
<dbReference type="SUPFAM" id="SSF55729">
    <property type="entry name" value="Acyl-CoA N-acyltransferases (Nat)"/>
    <property type="match status" value="1"/>
</dbReference>
<gene>
    <name evidence="4" type="ORF">BJ975_001241</name>
</gene>
<protein>
    <submittedName>
        <fullName evidence="4">Kinase/N-acetylglutamate synthase-like GNAT family acetyltransferase</fullName>
    </submittedName>
</protein>
<dbReference type="RefSeq" id="WP_218845748.1">
    <property type="nucleotide sequence ID" value="NZ_JACBZN010000001.1"/>
</dbReference>
<dbReference type="Pfam" id="PF13671">
    <property type="entry name" value="AAA_33"/>
    <property type="match status" value="1"/>
</dbReference>
<evidence type="ECO:0000313" key="5">
    <source>
        <dbReference type="Proteomes" id="UP000587211"/>
    </source>
</evidence>
<dbReference type="PANTHER" id="PTHR43877">
    <property type="entry name" value="AMINOALKYLPHOSPHONATE N-ACETYLTRANSFERASE-RELATED-RELATED"/>
    <property type="match status" value="1"/>
</dbReference>
<dbReference type="Pfam" id="PF00583">
    <property type="entry name" value="Acetyltransf_1"/>
    <property type="match status" value="1"/>
</dbReference>
<dbReference type="InterPro" id="IPR050832">
    <property type="entry name" value="Bact_Acetyltransf"/>
</dbReference>
<keyword evidence="1" id="KW-0808">Transferase</keyword>
<sequence length="291" mass="31729">MAVILMCGPSGSGKSTVARRLEESGWTRLCFDVETWRHDVTSLPAPRELLAQIESELLGRLASTVNAGEDVVLDYSFATRGLRDRYRAVVADLGVTAETVYLPVDRDVALERVRGRHDEGPDDYWLDDATVLAHVDGFEPPTFAEHPLRVIDGDVTVRHAGAGDVGALMEFWEGSAENAARPQDSAALVEALVGRDPAAILVAVLQGRIVGSVIAGWDGWRAHLYRLAVAPEARGRGLARRLLGHAEDRLRSLGATRFDAMVLDDNEAGAALWRSAEYAPQGEWSRWVKPA</sequence>
<dbReference type="PROSITE" id="PS51186">
    <property type="entry name" value="GNAT"/>
    <property type="match status" value="1"/>
</dbReference>
<name>A0ABX2SIA4_9ACTN</name>
<evidence type="ECO:0000256" key="2">
    <source>
        <dbReference type="ARBA" id="ARBA00023315"/>
    </source>
</evidence>
<accession>A0ABX2SIA4</accession>
<reference evidence="4 5" key="1">
    <citation type="submission" date="2020-07" db="EMBL/GenBank/DDBJ databases">
        <title>Sequencing the genomes of 1000 actinobacteria strains.</title>
        <authorList>
            <person name="Klenk H.-P."/>
        </authorList>
    </citation>
    <scope>NUCLEOTIDE SEQUENCE [LARGE SCALE GENOMIC DNA]</scope>
    <source>
        <strain evidence="4 5">DSM 19087</strain>
    </source>
</reference>
<keyword evidence="2" id="KW-0012">Acyltransferase</keyword>